<protein>
    <submittedName>
        <fullName evidence="1">Beta-1,4-mannosyl-glycoprotein 4-beta-N-acetylglucosaminyltransferase</fullName>
    </submittedName>
</protein>
<dbReference type="Pfam" id="PF04724">
    <property type="entry name" value="Glyco_transf_17"/>
    <property type="match status" value="1"/>
</dbReference>
<keyword evidence="1" id="KW-0328">Glycosyltransferase</keyword>
<evidence type="ECO:0000313" key="1">
    <source>
        <dbReference type="EMBL" id="KAF3333678.1"/>
    </source>
</evidence>
<dbReference type="EMBL" id="SWLB01000010">
    <property type="protein sequence ID" value="KAF3333678.1"/>
    <property type="molecule type" value="Genomic_DNA"/>
</dbReference>
<accession>A0A833R5I4</accession>
<dbReference type="PANTHER" id="PTHR12224">
    <property type="entry name" value="BETA-1,4-MANNOSYL-GLYCOPROTEIN BETA-1,4-N-ACETYLGLUCOSAMINYL-TRANSFERASE"/>
    <property type="match status" value="1"/>
</dbReference>
<dbReference type="AlphaFoldDB" id="A0A833R5I4"/>
<evidence type="ECO:0000313" key="2">
    <source>
        <dbReference type="Proteomes" id="UP000623129"/>
    </source>
</evidence>
<comment type="caution">
    <text evidence="1">The sequence shown here is derived from an EMBL/GenBank/DDBJ whole genome shotgun (WGS) entry which is preliminary data.</text>
</comment>
<proteinExistence type="predicted"/>
<reference evidence="1" key="1">
    <citation type="submission" date="2020-01" db="EMBL/GenBank/DDBJ databases">
        <title>Genome sequence of Kobresia littledalei, the first chromosome-level genome in the family Cyperaceae.</title>
        <authorList>
            <person name="Qu G."/>
        </authorList>
    </citation>
    <scope>NUCLEOTIDE SEQUENCE</scope>
    <source>
        <strain evidence="1">C.B.Clarke</strain>
        <tissue evidence="1">Leaf</tissue>
    </source>
</reference>
<dbReference type="Proteomes" id="UP000623129">
    <property type="component" value="Unassembled WGS sequence"/>
</dbReference>
<organism evidence="1 2">
    <name type="scientific">Carex littledalei</name>
    <dbReference type="NCBI Taxonomy" id="544730"/>
    <lineage>
        <taxon>Eukaryota</taxon>
        <taxon>Viridiplantae</taxon>
        <taxon>Streptophyta</taxon>
        <taxon>Embryophyta</taxon>
        <taxon>Tracheophyta</taxon>
        <taxon>Spermatophyta</taxon>
        <taxon>Magnoliopsida</taxon>
        <taxon>Liliopsida</taxon>
        <taxon>Poales</taxon>
        <taxon>Cyperaceae</taxon>
        <taxon>Cyperoideae</taxon>
        <taxon>Cariceae</taxon>
        <taxon>Carex</taxon>
        <taxon>Carex subgen. Euthyceras</taxon>
    </lineage>
</organism>
<dbReference type="InterPro" id="IPR006813">
    <property type="entry name" value="Glyco_trans_17"/>
</dbReference>
<name>A0A833R5I4_9POAL</name>
<dbReference type="GO" id="GO:0006044">
    <property type="term" value="P:N-acetylglucosamine metabolic process"/>
    <property type="evidence" value="ECO:0007669"/>
    <property type="project" value="TreeGrafter"/>
</dbReference>
<keyword evidence="2" id="KW-1185">Reference proteome</keyword>
<dbReference type="PANTHER" id="PTHR12224:SF25">
    <property type="entry name" value="BETA-1,4-N-ACETYLGLUCOSAMINYLTRANSFERASE FAMILY PROTEIN"/>
    <property type="match status" value="1"/>
</dbReference>
<keyword evidence="1" id="KW-0808">Transferase</keyword>
<gene>
    <name evidence="1" type="ORF">FCM35_KLT01369</name>
</gene>
<dbReference type="GO" id="GO:0003830">
    <property type="term" value="F:beta-1,4-mannosylglycoprotein 4-beta-N-acetylglucosaminyltransferase activity"/>
    <property type="evidence" value="ECO:0007669"/>
    <property type="project" value="InterPro"/>
</dbReference>
<sequence>MAKTISPPSTPSKTTRPPNLRFNPLLLLLLLPFSLLTFSLYPLPFSHRHLTYLLRPLWDTPPRPFIHLPHFFSQNLSVSQLCGLHGWSVLPSPRLIYDAILFSNELDLLEIRLSEMSPYVDRFLILESNSTFTGRPKPLYFFSNISRFASHKIIYEILPITSSPYYQRGDPFRLEAIHRTALNSLLHRSGIKPGDIVIMADTDEIPSPETLQLLKWCDGIPPVMHLELKHYVYSFEFPVDYSSWRATAHVYHNNTRYRHSRQTDFLLSDAGWHCSFCFRTIEDFIFKMTAYSHADRVRKRSYLDPKRIQRIICEGGDLFNLLPEEYSFRELLMKIGPIPKSGSAVNLPAYLLSNAERFKFLLPGGCLREK</sequence>
<dbReference type="GO" id="GO:0016020">
    <property type="term" value="C:membrane"/>
    <property type="evidence" value="ECO:0007669"/>
    <property type="project" value="InterPro"/>
</dbReference>
<dbReference type="OrthoDB" id="6474464at2759"/>